<proteinExistence type="predicted"/>
<sequence>MQAGGTYAFGLGGAMGLAASLEARAARGRALVGMMGAELSHPSGAALRLGLRVNDSASSVSMGAGYGSRALHLDYAFVPYRLDLGDTHRVSFTARF</sequence>
<gene>
    <name evidence="1" type="ORF">HY076_00045</name>
</gene>
<reference evidence="1" key="1">
    <citation type="submission" date="2020-07" db="EMBL/GenBank/DDBJ databases">
        <title>Huge and variable diversity of episymbiotic CPR bacteria and DPANN archaea in groundwater ecosystems.</title>
        <authorList>
            <person name="He C.Y."/>
            <person name="Keren R."/>
            <person name="Whittaker M."/>
            <person name="Farag I.F."/>
            <person name="Doudna J."/>
            <person name="Cate J.H.D."/>
            <person name="Banfield J.F."/>
        </authorList>
    </citation>
    <scope>NUCLEOTIDE SEQUENCE</scope>
    <source>
        <strain evidence="1">NC_groundwater_928_Pr1_S-0.2um_72_17</strain>
    </source>
</reference>
<comment type="caution">
    <text evidence="1">The sequence shown here is derived from an EMBL/GenBank/DDBJ whole genome shotgun (WGS) entry which is preliminary data.</text>
</comment>
<organism evidence="1 2">
    <name type="scientific">Eiseniibacteriota bacterium</name>
    <dbReference type="NCBI Taxonomy" id="2212470"/>
    <lineage>
        <taxon>Bacteria</taxon>
        <taxon>Candidatus Eiseniibacteriota</taxon>
    </lineage>
</organism>
<dbReference type="Proteomes" id="UP000807850">
    <property type="component" value="Unassembled WGS sequence"/>
</dbReference>
<protein>
    <submittedName>
        <fullName evidence="1">Uncharacterized protein</fullName>
    </submittedName>
</protein>
<dbReference type="AlphaFoldDB" id="A0A9D6L834"/>
<evidence type="ECO:0000313" key="1">
    <source>
        <dbReference type="EMBL" id="MBI3538652.1"/>
    </source>
</evidence>
<dbReference type="EMBL" id="JACQAY010000001">
    <property type="protein sequence ID" value="MBI3538652.1"/>
    <property type="molecule type" value="Genomic_DNA"/>
</dbReference>
<accession>A0A9D6L834</accession>
<name>A0A9D6L834_UNCEI</name>
<evidence type="ECO:0000313" key="2">
    <source>
        <dbReference type="Proteomes" id="UP000807850"/>
    </source>
</evidence>